<protein>
    <submittedName>
        <fullName evidence="2">Uncharacterized protein</fullName>
    </submittedName>
</protein>
<accession>A0A915J153</accession>
<reference evidence="2" key="1">
    <citation type="submission" date="2022-11" db="UniProtKB">
        <authorList>
            <consortium name="WormBaseParasite"/>
        </authorList>
    </citation>
    <scope>IDENTIFICATION</scope>
</reference>
<keyword evidence="1" id="KW-1185">Reference proteome</keyword>
<evidence type="ECO:0000313" key="2">
    <source>
        <dbReference type="WBParaSite" id="nRc.2.0.1.t19834-RA"/>
    </source>
</evidence>
<evidence type="ECO:0000313" key="1">
    <source>
        <dbReference type="Proteomes" id="UP000887565"/>
    </source>
</evidence>
<dbReference type="WBParaSite" id="nRc.2.0.1.t19834-RA">
    <property type="protein sequence ID" value="nRc.2.0.1.t19834-RA"/>
    <property type="gene ID" value="nRc.2.0.1.g19834"/>
</dbReference>
<name>A0A915J153_ROMCU</name>
<sequence>IHYINAIRDPEKNPQVVLATDPDRGTWNPRECGFKSLQDQVQKPYLGYANPDPDPCLCRRIRIRDRCDGGSTF</sequence>
<dbReference type="AlphaFoldDB" id="A0A915J153"/>
<dbReference type="Proteomes" id="UP000887565">
    <property type="component" value="Unplaced"/>
</dbReference>
<proteinExistence type="predicted"/>
<organism evidence="1 2">
    <name type="scientific">Romanomermis culicivorax</name>
    <name type="common">Nematode worm</name>
    <dbReference type="NCBI Taxonomy" id="13658"/>
    <lineage>
        <taxon>Eukaryota</taxon>
        <taxon>Metazoa</taxon>
        <taxon>Ecdysozoa</taxon>
        <taxon>Nematoda</taxon>
        <taxon>Enoplea</taxon>
        <taxon>Dorylaimia</taxon>
        <taxon>Mermithida</taxon>
        <taxon>Mermithoidea</taxon>
        <taxon>Mermithidae</taxon>
        <taxon>Romanomermis</taxon>
    </lineage>
</organism>